<evidence type="ECO:0000313" key="1">
    <source>
        <dbReference type="EMBL" id="SIT84328.1"/>
    </source>
</evidence>
<dbReference type="STRING" id="287098.SAMN05421665_1834"/>
<name>A0A1R3X119_9RHOB</name>
<protein>
    <recommendedName>
        <fullName evidence="3">Carbohydrate binding domain-containing protein</fullName>
    </recommendedName>
</protein>
<evidence type="ECO:0000313" key="2">
    <source>
        <dbReference type="Proteomes" id="UP000186997"/>
    </source>
</evidence>
<sequence length="534" mass="55816">MIGLELSPAAVSGLVPAPQPMAAFFAHGGGRSVALAPGFEDGLTIWTEVGPHHAARLRLDQTDPTMRMSWRETQLVELRNVYPVGRMTLAGSWSQLQTSGSGFAASYTGNRAISTGSTGASATVQVDREARYDMWINYTGRTSGGYVKVEIDGAQTLVNEITDPAGLGFKAFSSYSATDLTRRQSIKVASGLTGEHTVTLSFGGAATPGGGAIMIEAVAITGALADPHILPPLWTPDTAYAMGDEVQFGGMYYAARANGISGTAGPTHMSGIASDGALDWRVDSRPTYPSFAIIDYASEREYAARLDVGDSVVEVGGQTHGRDTLDARSITLDGVPWVPATTGNGLSVGRRIAMVETSTWQGGGSGPLASCQTSRAITAGAIHHTVQVAVTAASFDVEWFYAGMLPFVRWEGETAATVIETLTAENGTVVSPADYAGQTDDLVAFPATGKLGLTGVTAVGSFVYGHEAGALSVAGNRLDAFDAFVLPNIEGRTASGSIDWPAKAYISANVDGGLTLQEGDTLQFYNRHVISVMP</sequence>
<accession>A0A1R3X119</accession>
<keyword evidence="2" id="KW-1185">Reference proteome</keyword>
<dbReference type="AlphaFoldDB" id="A0A1R3X119"/>
<proteinExistence type="predicted"/>
<dbReference type="RefSeq" id="WP_076659277.1">
    <property type="nucleotide sequence ID" value="NZ_FTPR01000001.1"/>
</dbReference>
<dbReference type="Proteomes" id="UP000186997">
    <property type="component" value="Unassembled WGS sequence"/>
</dbReference>
<organism evidence="1 2">
    <name type="scientific">Yoonia rosea</name>
    <dbReference type="NCBI Taxonomy" id="287098"/>
    <lineage>
        <taxon>Bacteria</taxon>
        <taxon>Pseudomonadati</taxon>
        <taxon>Pseudomonadota</taxon>
        <taxon>Alphaproteobacteria</taxon>
        <taxon>Rhodobacterales</taxon>
        <taxon>Paracoccaceae</taxon>
        <taxon>Yoonia</taxon>
    </lineage>
</organism>
<gene>
    <name evidence="1" type="ORF">SAMN05421665_1834</name>
</gene>
<dbReference type="OrthoDB" id="7646940at2"/>
<evidence type="ECO:0008006" key="3">
    <source>
        <dbReference type="Google" id="ProtNLM"/>
    </source>
</evidence>
<reference evidence="2" key="1">
    <citation type="submission" date="2017-01" db="EMBL/GenBank/DDBJ databases">
        <authorList>
            <person name="Varghese N."/>
            <person name="Submissions S."/>
        </authorList>
    </citation>
    <scope>NUCLEOTIDE SEQUENCE [LARGE SCALE GENOMIC DNA]</scope>
    <source>
        <strain evidence="2">DSM 29591</strain>
    </source>
</reference>
<dbReference type="EMBL" id="FTPR01000001">
    <property type="protein sequence ID" value="SIT84328.1"/>
    <property type="molecule type" value="Genomic_DNA"/>
</dbReference>